<dbReference type="PANTHER" id="PTHR23517:SF3">
    <property type="entry name" value="INTEGRAL MEMBRANE TRANSPORT PROTEIN"/>
    <property type="match status" value="1"/>
</dbReference>
<feature type="transmembrane region" description="Helical" evidence="7">
    <location>
        <begin position="244"/>
        <end position="267"/>
    </location>
</feature>
<evidence type="ECO:0000256" key="7">
    <source>
        <dbReference type="SAM" id="Phobius"/>
    </source>
</evidence>
<keyword evidence="4 7" id="KW-0812">Transmembrane</keyword>
<proteinExistence type="predicted"/>
<gene>
    <name evidence="9" type="ORF">AWB78_07516</name>
</gene>
<organism evidence="9 10">
    <name type="scientific">Caballeronia calidae</name>
    <dbReference type="NCBI Taxonomy" id="1777139"/>
    <lineage>
        <taxon>Bacteria</taxon>
        <taxon>Pseudomonadati</taxon>
        <taxon>Pseudomonadota</taxon>
        <taxon>Betaproteobacteria</taxon>
        <taxon>Burkholderiales</taxon>
        <taxon>Burkholderiaceae</taxon>
        <taxon>Caballeronia</taxon>
    </lineage>
</organism>
<dbReference type="Proteomes" id="UP000071859">
    <property type="component" value="Unassembled WGS sequence"/>
</dbReference>
<feature type="transmembrane region" description="Helical" evidence="7">
    <location>
        <begin position="303"/>
        <end position="328"/>
    </location>
</feature>
<evidence type="ECO:0000259" key="8">
    <source>
        <dbReference type="PROSITE" id="PS50850"/>
    </source>
</evidence>
<evidence type="ECO:0000313" key="9">
    <source>
        <dbReference type="EMBL" id="SAL05472.1"/>
    </source>
</evidence>
<dbReference type="InterPro" id="IPR050171">
    <property type="entry name" value="MFS_Transporters"/>
</dbReference>
<feature type="transmembrane region" description="Helical" evidence="7">
    <location>
        <begin position="368"/>
        <end position="389"/>
    </location>
</feature>
<feature type="domain" description="Major facilitator superfamily (MFS) profile" evidence="8">
    <location>
        <begin position="1"/>
        <end position="397"/>
    </location>
</feature>
<dbReference type="PROSITE" id="PS50850">
    <property type="entry name" value="MFS"/>
    <property type="match status" value="1"/>
</dbReference>
<feature type="transmembrane region" description="Helical" evidence="7">
    <location>
        <begin position="94"/>
        <end position="116"/>
    </location>
</feature>
<dbReference type="GO" id="GO:0022857">
    <property type="term" value="F:transmembrane transporter activity"/>
    <property type="evidence" value="ECO:0007669"/>
    <property type="project" value="InterPro"/>
</dbReference>
<dbReference type="Pfam" id="PF07690">
    <property type="entry name" value="MFS_1"/>
    <property type="match status" value="1"/>
</dbReference>
<dbReference type="GO" id="GO:0005886">
    <property type="term" value="C:plasma membrane"/>
    <property type="evidence" value="ECO:0007669"/>
    <property type="project" value="UniProtKB-SubCell"/>
</dbReference>
<sequence length="408" mass="42364">MSRLTLLCAGRAGTCMGTMAFAGALPVLRNAWHMDAATAGSIQTAFNLANAVALLVAAWLCDSFGARRVYLVSTWAGAVALGFFAMFARSPHTALISIVLVGLTQGGSYAPALILASELSPPSRRGSAIGMMLAAGSLGYLLSLFFALWGTQTFGVAAGFGVCALGVVMGASAGHICLTGASPSEREQTARPRARPESLSWRGMFTPVALCLLVGYVAHCWELLGHYAWTPSLLAHAVAPLKLSAPWAALLIGAVIHLSGMVSTAVIGVVSDRWGRSKVLIWVAAAGALCSVLMGYATQWGPAWTIFIAMMGSFFILGDSGVLSAAMTDEVSPCHIGRVMGVRSVVGFGAGALAPTAFGAVYDVTHEWTLPYATLAIGGICACVAAILLNQLIVRSRLPIRPFESGNA</sequence>
<comment type="caution">
    <text evidence="9">The sequence shown here is derived from an EMBL/GenBank/DDBJ whole genome shotgun (WGS) entry which is preliminary data.</text>
</comment>
<feature type="transmembrane region" description="Helical" evidence="7">
    <location>
        <begin position="68"/>
        <end position="88"/>
    </location>
</feature>
<dbReference type="PROSITE" id="PS00217">
    <property type="entry name" value="SUGAR_TRANSPORT_2"/>
    <property type="match status" value="1"/>
</dbReference>
<dbReference type="RefSeq" id="WP_198399423.1">
    <property type="nucleotide sequence ID" value="NZ_FCOX02000082.1"/>
</dbReference>
<evidence type="ECO:0000256" key="5">
    <source>
        <dbReference type="ARBA" id="ARBA00022989"/>
    </source>
</evidence>
<dbReference type="InterPro" id="IPR036259">
    <property type="entry name" value="MFS_trans_sf"/>
</dbReference>
<name>A0A158EEZ2_9BURK</name>
<accession>A0A158EEZ2</accession>
<evidence type="ECO:0000313" key="10">
    <source>
        <dbReference type="Proteomes" id="UP000071859"/>
    </source>
</evidence>
<dbReference type="PANTHER" id="PTHR23517">
    <property type="entry name" value="RESISTANCE PROTEIN MDTM, PUTATIVE-RELATED-RELATED"/>
    <property type="match status" value="1"/>
</dbReference>
<keyword evidence="2" id="KW-0813">Transport</keyword>
<keyword evidence="10" id="KW-1185">Reference proteome</keyword>
<feature type="transmembrane region" description="Helical" evidence="7">
    <location>
        <begin position="199"/>
        <end position="224"/>
    </location>
</feature>
<evidence type="ECO:0000256" key="3">
    <source>
        <dbReference type="ARBA" id="ARBA00022475"/>
    </source>
</evidence>
<reference evidence="9" key="1">
    <citation type="submission" date="2016-01" db="EMBL/GenBank/DDBJ databases">
        <authorList>
            <person name="Peeters C."/>
        </authorList>
    </citation>
    <scope>NUCLEOTIDE SEQUENCE</scope>
    <source>
        <strain evidence="9">LMG 29321</strain>
    </source>
</reference>
<feature type="transmembrane region" description="Helical" evidence="7">
    <location>
        <begin position="38"/>
        <end position="61"/>
    </location>
</feature>
<keyword evidence="3" id="KW-1003">Cell membrane</keyword>
<keyword evidence="9" id="KW-0762">Sugar transport</keyword>
<feature type="transmembrane region" description="Helical" evidence="7">
    <location>
        <begin position="155"/>
        <end position="178"/>
    </location>
</feature>
<comment type="subcellular location">
    <subcellularLocation>
        <location evidence="1">Cell membrane</location>
        <topology evidence="1">Multi-pass membrane protein</topology>
    </subcellularLocation>
</comment>
<dbReference type="AlphaFoldDB" id="A0A158EEZ2"/>
<dbReference type="InterPro" id="IPR011701">
    <property type="entry name" value="MFS"/>
</dbReference>
<dbReference type="InterPro" id="IPR020846">
    <property type="entry name" value="MFS_dom"/>
</dbReference>
<evidence type="ECO:0000256" key="6">
    <source>
        <dbReference type="ARBA" id="ARBA00023136"/>
    </source>
</evidence>
<evidence type="ECO:0000256" key="1">
    <source>
        <dbReference type="ARBA" id="ARBA00004651"/>
    </source>
</evidence>
<feature type="transmembrane region" description="Helical" evidence="7">
    <location>
        <begin position="128"/>
        <end position="149"/>
    </location>
</feature>
<dbReference type="Gene3D" id="1.20.1250.20">
    <property type="entry name" value="MFS general substrate transporter like domains"/>
    <property type="match status" value="1"/>
</dbReference>
<feature type="transmembrane region" description="Helical" evidence="7">
    <location>
        <begin position="279"/>
        <end position="297"/>
    </location>
</feature>
<protein>
    <submittedName>
        <fullName evidence="9">Sugar transport/efflux pump</fullName>
    </submittedName>
</protein>
<dbReference type="EMBL" id="FCOX02000082">
    <property type="protein sequence ID" value="SAL05472.1"/>
    <property type="molecule type" value="Genomic_DNA"/>
</dbReference>
<dbReference type="SUPFAM" id="SSF103473">
    <property type="entry name" value="MFS general substrate transporter"/>
    <property type="match status" value="1"/>
</dbReference>
<dbReference type="InterPro" id="IPR005829">
    <property type="entry name" value="Sugar_transporter_CS"/>
</dbReference>
<keyword evidence="5 7" id="KW-1133">Transmembrane helix</keyword>
<evidence type="ECO:0000256" key="2">
    <source>
        <dbReference type="ARBA" id="ARBA00022448"/>
    </source>
</evidence>
<feature type="transmembrane region" description="Helical" evidence="7">
    <location>
        <begin position="340"/>
        <end position="362"/>
    </location>
</feature>
<evidence type="ECO:0000256" key="4">
    <source>
        <dbReference type="ARBA" id="ARBA00022692"/>
    </source>
</evidence>
<keyword evidence="6 7" id="KW-0472">Membrane</keyword>